<dbReference type="Pfam" id="PF00873">
    <property type="entry name" value="ACR_tran"/>
    <property type="match status" value="1"/>
</dbReference>
<dbReference type="InterPro" id="IPR001036">
    <property type="entry name" value="Acrflvin-R"/>
</dbReference>
<feature type="transmembrane region" description="Helical" evidence="1">
    <location>
        <begin position="385"/>
        <end position="405"/>
    </location>
</feature>
<proteinExistence type="predicted"/>
<dbReference type="Gene3D" id="3.30.70.1430">
    <property type="entry name" value="Multidrug efflux transporter AcrB pore domain"/>
    <property type="match status" value="2"/>
</dbReference>
<dbReference type="EMBL" id="PUGF01000008">
    <property type="protein sequence ID" value="PRC93306.1"/>
    <property type="molecule type" value="Genomic_DNA"/>
</dbReference>
<evidence type="ECO:0000313" key="3">
    <source>
        <dbReference type="Proteomes" id="UP000237839"/>
    </source>
</evidence>
<dbReference type="GO" id="GO:0005886">
    <property type="term" value="C:plasma membrane"/>
    <property type="evidence" value="ECO:0007669"/>
    <property type="project" value="TreeGrafter"/>
</dbReference>
<evidence type="ECO:0000313" key="2">
    <source>
        <dbReference type="EMBL" id="PRC93306.1"/>
    </source>
</evidence>
<keyword evidence="1" id="KW-0812">Transmembrane</keyword>
<feature type="transmembrane region" description="Helical" evidence="1">
    <location>
        <begin position="554"/>
        <end position="573"/>
    </location>
</feature>
<feature type="transmembrane region" description="Helical" evidence="1">
    <location>
        <begin position="1012"/>
        <end position="1036"/>
    </location>
</feature>
<organism evidence="2 3">
    <name type="scientific">Solimicrobium silvestre</name>
    <dbReference type="NCBI Taxonomy" id="2099400"/>
    <lineage>
        <taxon>Bacteria</taxon>
        <taxon>Pseudomonadati</taxon>
        <taxon>Pseudomonadota</taxon>
        <taxon>Betaproteobacteria</taxon>
        <taxon>Burkholderiales</taxon>
        <taxon>Oxalobacteraceae</taxon>
        <taxon>Solimicrobium</taxon>
    </lineage>
</organism>
<name>A0A2S9H0B5_9BURK</name>
<dbReference type="PANTHER" id="PTHR32063:SF18">
    <property type="entry name" value="CATION EFFLUX SYSTEM PROTEIN"/>
    <property type="match status" value="1"/>
</dbReference>
<dbReference type="PANTHER" id="PTHR32063">
    <property type="match status" value="1"/>
</dbReference>
<dbReference type="AlphaFoldDB" id="A0A2S9H0B5"/>
<feature type="transmembrane region" description="Helical" evidence="1">
    <location>
        <begin position="417"/>
        <end position="439"/>
    </location>
</feature>
<dbReference type="Gene3D" id="3.30.70.1440">
    <property type="entry name" value="Multidrug efflux transporter AcrB pore domain"/>
    <property type="match status" value="1"/>
</dbReference>
<sequence>MSGHEQRSEQMESKSKIKSGFNLSRWALEHIPLTRYLMVALLIGGIFSYGQLGQDEDPPFTFRAMVVRAVWPGATALQMAEQVTDKLEKKLQETPYIDKIRSYSKPGETTIILQLRESTPPKETPQAWYQVRKKMADIQGTLPPGVIGPFFNDEFGDTYGSIFALSGDGFNYAQVKEYADYVRQELLRIPSISKVELFGAQDERVMIEFSQKKFAQLGITVDAVVAQLNAQNAVDSTGVLVTSTDNLQVRVTGALKTAKDFEDLELRANGTPFRLGDFAIVKREYQDPPQDKMRFNGREVIGLGVSMEKGGNIILLGQNLEKTVAQIKAKLPIGISLERVSNQPKIVADSVNEFIRALMEAVVIVLAVSFLALGLHTKPLRLDIWPGLVVGLSIPLVLAVTFLFMRILDIDLHKISLGALIIALGLLVDDAIIAVEMMVRKMEEGFSRFDAATFAYTSTAIPMLTGTLITAAGFLPIGLAKSAAGEYTFSMFSVNALALLISWLVAVIFTPYLGYLLLKVKPVSSHGAGHEVFDSPFFNRFRSLVNWCVEWRKTTIAITLGVFALGLFGFKFIEQQFFPDSSRPELMVEMWLPEGSSFKATEAQVKKFEALVRKEAGVESITSYVGTGSPRFVLTLDQIFPQSNVAQIVVLPVDLNAREALRLKIGEYFKTDFPEVRGRVRLLPNGPPVPYPVQFRVMGLEVQTVRKIADQVKEIMRVNPNTLGVNDNWNESVKVLRLDLEQDKLRALGISSQTVMRTANTLLSGTTVGQFREDNKLIDIVMRQPAEERSTIEALNQANIPVAGGRTVPLSQVARVHMVWEPGVVWREGREWAITVQSDVIDGIQGATVSSQIDPKLEAIRATLPAGYVIELAGAAADSSKAQDSIAANVPLVIFIIFTLLMLQLQSFSRTVLVFLTGPLGLAGASMALLILHRPMGFVAQLGVIALFGMIIRNSVILIDQIEQDIVAGSPPWTAIVESAVRRFRPIILTAAAAVLAMIPLSRSVFWGPMAVVIMGGLIVATALTLLFLPALYATWFKVKPVQN</sequence>
<dbReference type="SUPFAM" id="SSF82866">
    <property type="entry name" value="Multidrug efflux transporter AcrB transmembrane domain"/>
    <property type="match status" value="2"/>
</dbReference>
<keyword evidence="3" id="KW-1185">Reference proteome</keyword>
<keyword evidence="1" id="KW-0472">Membrane</keyword>
<keyword evidence="1" id="KW-1133">Transmembrane helix</keyword>
<accession>A0A2S9H0B5</accession>
<dbReference type="Proteomes" id="UP000237839">
    <property type="component" value="Unassembled WGS sequence"/>
</dbReference>
<feature type="transmembrane region" description="Helical" evidence="1">
    <location>
        <begin position="938"/>
        <end position="959"/>
    </location>
</feature>
<feature type="transmembrane region" description="Helical" evidence="1">
    <location>
        <begin position="987"/>
        <end position="1006"/>
    </location>
</feature>
<dbReference type="SUPFAM" id="SSF82714">
    <property type="entry name" value="Multidrug efflux transporter AcrB TolC docking domain, DN and DC subdomains"/>
    <property type="match status" value="2"/>
</dbReference>
<dbReference type="PRINTS" id="PR00702">
    <property type="entry name" value="ACRIFLAVINRP"/>
</dbReference>
<gene>
    <name evidence="2" type="ORF">S2091_2044</name>
</gene>
<dbReference type="GO" id="GO:0042910">
    <property type="term" value="F:xenobiotic transmembrane transporter activity"/>
    <property type="evidence" value="ECO:0007669"/>
    <property type="project" value="TreeGrafter"/>
</dbReference>
<protein>
    <submittedName>
        <fullName evidence="2">Cation/multidrug efflux pump</fullName>
    </submittedName>
</protein>
<feature type="transmembrane region" description="Helical" evidence="1">
    <location>
        <begin position="354"/>
        <end position="373"/>
    </location>
</feature>
<dbReference type="Gene3D" id="3.30.70.1320">
    <property type="entry name" value="Multidrug efflux transporter AcrB pore domain like"/>
    <property type="match status" value="1"/>
</dbReference>
<dbReference type="RefSeq" id="WP_243405387.1">
    <property type="nucleotide sequence ID" value="NZ_PUGF01000008.1"/>
</dbReference>
<comment type="caution">
    <text evidence="2">The sequence shown here is derived from an EMBL/GenBank/DDBJ whole genome shotgun (WGS) entry which is preliminary data.</text>
</comment>
<evidence type="ECO:0000256" key="1">
    <source>
        <dbReference type="SAM" id="Phobius"/>
    </source>
</evidence>
<dbReference type="InterPro" id="IPR027463">
    <property type="entry name" value="AcrB_DN_DC_subdom"/>
</dbReference>
<reference evidence="2 3" key="1">
    <citation type="submission" date="2018-02" db="EMBL/GenBank/DDBJ databases">
        <title>Solimicrobium silvestre gen. nov., sp. nov., isolated from alpine forest soil.</title>
        <authorList>
            <person name="Margesin R."/>
            <person name="Albuquerque L."/>
            <person name="Zhang D.-C."/>
            <person name="Froufe H.J.C."/>
            <person name="Severino R."/>
            <person name="Roxo I."/>
            <person name="Egas C."/>
            <person name="Da Costa M.S."/>
        </authorList>
    </citation>
    <scope>NUCLEOTIDE SEQUENCE [LARGE SCALE GENOMIC DNA]</scope>
    <source>
        <strain evidence="2 3">S20-91</strain>
    </source>
</reference>
<dbReference type="Gene3D" id="1.20.1640.10">
    <property type="entry name" value="Multidrug efflux transporter AcrB transmembrane domain"/>
    <property type="match status" value="2"/>
</dbReference>
<feature type="transmembrane region" description="Helical" evidence="1">
    <location>
        <begin position="451"/>
        <end position="477"/>
    </location>
</feature>
<feature type="transmembrane region" description="Helical" evidence="1">
    <location>
        <begin position="497"/>
        <end position="518"/>
    </location>
</feature>
<feature type="transmembrane region" description="Helical" evidence="1">
    <location>
        <begin position="886"/>
        <end position="905"/>
    </location>
</feature>
<feature type="transmembrane region" description="Helical" evidence="1">
    <location>
        <begin position="33"/>
        <end position="52"/>
    </location>
</feature>
<dbReference type="SUPFAM" id="SSF82693">
    <property type="entry name" value="Multidrug efflux transporter AcrB pore domain, PN1, PN2, PC1 and PC2 subdomains"/>
    <property type="match status" value="3"/>
</dbReference>
<dbReference type="Gene3D" id="3.30.2090.10">
    <property type="entry name" value="Multidrug efflux transporter AcrB TolC docking domain, DN and DC subdomains"/>
    <property type="match status" value="2"/>
</dbReference>